<organism evidence="1 2">
    <name type="scientific">Eumeta variegata</name>
    <name type="common">Bagworm moth</name>
    <name type="synonym">Eumeta japonica</name>
    <dbReference type="NCBI Taxonomy" id="151549"/>
    <lineage>
        <taxon>Eukaryota</taxon>
        <taxon>Metazoa</taxon>
        <taxon>Ecdysozoa</taxon>
        <taxon>Arthropoda</taxon>
        <taxon>Hexapoda</taxon>
        <taxon>Insecta</taxon>
        <taxon>Pterygota</taxon>
        <taxon>Neoptera</taxon>
        <taxon>Endopterygota</taxon>
        <taxon>Lepidoptera</taxon>
        <taxon>Glossata</taxon>
        <taxon>Ditrysia</taxon>
        <taxon>Tineoidea</taxon>
        <taxon>Psychidae</taxon>
        <taxon>Oiketicinae</taxon>
        <taxon>Eumeta</taxon>
    </lineage>
</organism>
<dbReference type="AlphaFoldDB" id="A0A4C2ABA1"/>
<sequence>MHVYRALECTEDENRRNLYHKILVLPAFATPEELVSVSRVLRRQQQSHRMKKNVLSFTTQILGCPSNDDNKIVCRVEKPKINSTIYGI</sequence>
<name>A0A4C2ABA1_EUMVA</name>
<keyword evidence="2" id="KW-1185">Reference proteome</keyword>
<dbReference type="EMBL" id="BGZK01002781">
    <property type="protein sequence ID" value="GBP96439.1"/>
    <property type="molecule type" value="Genomic_DNA"/>
</dbReference>
<comment type="caution">
    <text evidence="1">The sequence shown here is derived from an EMBL/GenBank/DDBJ whole genome shotgun (WGS) entry which is preliminary data.</text>
</comment>
<accession>A0A4C2ABA1</accession>
<evidence type="ECO:0000313" key="1">
    <source>
        <dbReference type="EMBL" id="GBP96439.1"/>
    </source>
</evidence>
<evidence type="ECO:0000313" key="2">
    <source>
        <dbReference type="Proteomes" id="UP000299102"/>
    </source>
</evidence>
<gene>
    <name evidence="1" type="ORF">EVAR_99894_1</name>
</gene>
<reference evidence="1 2" key="1">
    <citation type="journal article" date="2019" name="Commun. Biol.">
        <title>The bagworm genome reveals a unique fibroin gene that provides high tensile strength.</title>
        <authorList>
            <person name="Kono N."/>
            <person name="Nakamura H."/>
            <person name="Ohtoshi R."/>
            <person name="Tomita M."/>
            <person name="Numata K."/>
            <person name="Arakawa K."/>
        </authorList>
    </citation>
    <scope>NUCLEOTIDE SEQUENCE [LARGE SCALE GENOMIC DNA]</scope>
</reference>
<dbReference type="Proteomes" id="UP000299102">
    <property type="component" value="Unassembled WGS sequence"/>
</dbReference>
<protein>
    <submittedName>
        <fullName evidence="1">Uncharacterized protein</fullName>
    </submittedName>
</protein>
<proteinExistence type="predicted"/>